<sequence length="246" mass="27157">MKMWTVLLLVCAMTTLTYGAAVPEVELVGEEGGPSIQEAAPEEEPDEMAGGFVPASTALNSTSAHRSVYPTNLKEDLDEMAGGLFIQEAALEEESDEMPDGPSIHESNRLMSRGFPFCPSGWSRHNGRCFIYISSPMTWAQAERHCQDLGGNLASVHSHVEYVFVQNMISRITQGFQFAWIGGSDAVEEGTWFWSDGTPFTFAHWDAGQPDNQANSDCMLMNFGDAKKFDDQPCDFEKPFVCAMNM</sequence>
<evidence type="ECO:0000256" key="1">
    <source>
        <dbReference type="SAM" id="SignalP"/>
    </source>
</evidence>
<dbReference type="SMART" id="SM00034">
    <property type="entry name" value="CLECT"/>
    <property type="match status" value="1"/>
</dbReference>
<reference evidence="3" key="1">
    <citation type="submission" date="2023-08" db="EMBL/GenBank/DDBJ databases">
        <authorList>
            <person name="Alioto T."/>
            <person name="Alioto T."/>
            <person name="Gomez Garrido J."/>
        </authorList>
    </citation>
    <scope>NUCLEOTIDE SEQUENCE</scope>
</reference>
<evidence type="ECO:0000313" key="4">
    <source>
        <dbReference type="Proteomes" id="UP001178508"/>
    </source>
</evidence>
<dbReference type="InterPro" id="IPR050111">
    <property type="entry name" value="C-type_lectin/snaclec_domain"/>
</dbReference>
<proteinExistence type="predicted"/>
<dbReference type="PANTHER" id="PTHR22803">
    <property type="entry name" value="MANNOSE, PHOSPHOLIPASE, LECTIN RECEPTOR RELATED"/>
    <property type="match status" value="1"/>
</dbReference>
<dbReference type="PRINTS" id="PR01504">
    <property type="entry name" value="PNCREATITSAP"/>
</dbReference>
<dbReference type="AlphaFoldDB" id="A0AAV1HM36"/>
<dbReference type="SUPFAM" id="SSF56436">
    <property type="entry name" value="C-type lectin-like"/>
    <property type="match status" value="1"/>
</dbReference>
<accession>A0AAV1HM36</accession>
<dbReference type="Gene3D" id="3.10.100.10">
    <property type="entry name" value="Mannose-Binding Protein A, subunit A"/>
    <property type="match status" value="1"/>
</dbReference>
<name>A0AAV1HM36_XYRNO</name>
<protein>
    <submittedName>
        <fullName evidence="3">Type-2 ice-structuring protein-like isoform X3</fullName>
    </submittedName>
</protein>
<keyword evidence="1" id="KW-0732">Signal</keyword>
<dbReference type="Proteomes" id="UP001178508">
    <property type="component" value="Chromosome 23"/>
</dbReference>
<organism evidence="3 4">
    <name type="scientific">Xyrichtys novacula</name>
    <name type="common">Pearly razorfish</name>
    <name type="synonym">Hemipteronotus novacula</name>
    <dbReference type="NCBI Taxonomy" id="13765"/>
    <lineage>
        <taxon>Eukaryota</taxon>
        <taxon>Metazoa</taxon>
        <taxon>Chordata</taxon>
        <taxon>Craniata</taxon>
        <taxon>Vertebrata</taxon>
        <taxon>Euteleostomi</taxon>
        <taxon>Actinopterygii</taxon>
        <taxon>Neopterygii</taxon>
        <taxon>Teleostei</taxon>
        <taxon>Neoteleostei</taxon>
        <taxon>Acanthomorphata</taxon>
        <taxon>Eupercaria</taxon>
        <taxon>Labriformes</taxon>
        <taxon>Labridae</taxon>
        <taxon>Xyrichtys</taxon>
    </lineage>
</organism>
<gene>
    <name evidence="3" type="ORF">XNOV1_A023162</name>
</gene>
<feature type="domain" description="C-type lectin" evidence="2">
    <location>
        <begin position="125"/>
        <end position="243"/>
    </location>
</feature>
<dbReference type="InterPro" id="IPR016186">
    <property type="entry name" value="C-type_lectin-like/link_sf"/>
</dbReference>
<feature type="signal peptide" evidence="1">
    <location>
        <begin position="1"/>
        <end position="19"/>
    </location>
</feature>
<dbReference type="PROSITE" id="PS50041">
    <property type="entry name" value="C_TYPE_LECTIN_2"/>
    <property type="match status" value="1"/>
</dbReference>
<dbReference type="InterPro" id="IPR001304">
    <property type="entry name" value="C-type_lectin-like"/>
</dbReference>
<evidence type="ECO:0000259" key="2">
    <source>
        <dbReference type="PROSITE" id="PS50041"/>
    </source>
</evidence>
<keyword evidence="4" id="KW-1185">Reference proteome</keyword>
<dbReference type="InterPro" id="IPR016187">
    <property type="entry name" value="CTDL_fold"/>
</dbReference>
<dbReference type="CDD" id="cd00037">
    <property type="entry name" value="CLECT"/>
    <property type="match status" value="1"/>
</dbReference>
<dbReference type="Pfam" id="PF00059">
    <property type="entry name" value="Lectin_C"/>
    <property type="match status" value="1"/>
</dbReference>
<feature type="chain" id="PRO_5043628703" evidence="1">
    <location>
        <begin position="20"/>
        <end position="246"/>
    </location>
</feature>
<dbReference type="EMBL" id="OY660886">
    <property type="protein sequence ID" value="CAJ1085778.1"/>
    <property type="molecule type" value="Genomic_DNA"/>
</dbReference>
<evidence type="ECO:0000313" key="3">
    <source>
        <dbReference type="EMBL" id="CAJ1085778.1"/>
    </source>
</evidence>